<dbReference type="GO" id="GO:0004252">
    <property type="term" value="F:serine-type endopeptidase activity"/>
    <property type="evidence" value="ECO:0007669"/>
    <property type="project" value="InterPro"/>
</dbReference>
<comment type="similarity">
    <text evidence="2 7">Belongs to the peptidase S8 family.</text>
</comment>
<evidence type="ECO:0000256" key="1">
    <source>
        <dbReference type="ARBA" id="ARBA00004613"/>
    </source>
</evidence>
<dbReference type="Gene3D" id="3.50.30.30">
    <property type="match status" value="1"/>
</dbReference>
<organism evidence="10 11">
    <name type="scientific">Tripterygium wilfordii</name>
    <name type="common">Thunder God vine</name>
    <dbReference type="NCBI Taxonomy" id="458696"/>
    <lineage>
        <taxon>Eukaryota</taxon>
        <taxon>Viridiplantae</taxon>
        <taxon>Streptophyta</taxon>
        <taxon>Embryophyta</taxon>
        <taxon>Tracheophyta</taxon>
        <taxon>Spermatophyta</taxon>
        <taxon>Magnoliopsida</taxon>
        <taxon>eudicotyledons</taxon>
        <taxon>Gunneridae</taxon>
        <taxon>Pentapetalae</taxon>
        <taxon>rosids</taxon>
        <taxon>fabids</taxon>
        <taxon>Celastrales</taxon>
        <taxon>Celastraceae</taxon>
        <taxon>Tripterygium</taxon>
    </lineage>
</organism>
<evidence type="ECO:0000313" key="11">
    <source>
        <dbReference type="Proteomes" id="UP000593562"/>
    </source>
</evidence>
<dbReference type="PROSITE" id="PS00138">
    <property type="entry name" value="SUBTILASE_SER"/>
    <property type="match status" value="1"/>
</dbReference>
<dbReference type="GO" id="GO:0005576">
    <property type="term" value="C:extracellular region"/>
    <property type="evidence" value="ECO:0007669"/>
    <property type="project" value="UniProtKB-SubCell"/>
</dbReference>
<evidence type="ECO:0000256" key="6">
    <source>
        <dbReference type="ARBA" id="ARBA00022825"/>
    </source>
</evidence>
<dbReference type="InterPro" id="IPR023828">
    <property type="entry name" value="Peptidase_S8_Ser-AS"/>
</dbReference>
<dbReference type="PROSITE" id="PS51892">
    <property type="entry name" value="SUBTILASE"/>
    <property type="match status" value="1"/>
</dbReference>
<evidence type="ECO:0000256" key="5">
    <source>
        <dbReference type="ARBA" id="ARBA00022801"/>
    </source>
</evidence>
<dbReference type="PANTHER" id="PTHR10795">
    <property type="entry name" value="PROPROTEIN CONVERTASE SUBTILISIN/KEXIN"/>
    <property type="match status" value="1"/>
</dbReference>
<dbReference type="InterPro" id="IPR000209">
    <property type="entry name" value="Peptidase_S8/S53_dom"/>
</dbReference>
<comment type="caution">
    <text evidence="10">The sequence shown here is derived from an EMBL/GenBank/DDBJ whole genome shotgun (WGS) entry which is preliminary data.</text>
</comment>
<dbReference type="Gene3D" id="2.60.40.2310">
    <property type="match status" value="1"/>
</dbReference>
<dbReference type="Pfam" id="PF00082">
    <property type="entry name" value="Peptidase_S8"/>
    <property type="match status" value="1"/>
</dbReference>
<dbReference type="InParanoid" id="A0A7J7CTZ9"/>
<keyword evidence="11" id="KW-1185">Reference proteome</keyword>
<dbReference type="AlphaFoldDB" id="A0A7J7CTZ9"/>
<accession>A0A7J7CTZ9</accession>
<comment type="caution">
    <text evidence="7">Lacks conserved residue(s) required for the propagation of feature annotation.</text>
</comment>
<dbReference type="GO" id="GO:0006508">
    <property type="term" value="P:proteolysis"/>
    <property type="evidence" value="ECO:0007669"/>
    <property type="project" value="UniProtKB-KW"/>
</dbReference>
<keyword evidence="4" id="KW-0732">Signal</keyword>
<proteinExistence type="inferred from homology"/>
<dbReference type="SUPFAM" id="SSF52743">
    <property type="entry name" value="Subtilisin-like"/>
    <property type="match status" value="1"/>
</dbReference>
<comment type="subcellular location">
    <subcellularLocation>
        <location evidence="1">Secreted</location>
    </subcellularLocation>
</comment>
<dbReference type="CDD" id="cd02120">
    <property type="entry name" value="PA_subtilisin_like"/>
    <property type="match status" value="1"/>
</dbReference>
<gene>
    <name evidence="10" type="ORF">HS088_TW13G00349</name>
</gene>
<name>A0A7J7CTZ9_TRIWF</name>
<dbReference type="InterPro" id="IPR041469">
    <property type="entry name" value="Subtilisin-like_FN3"/>
</dbReference>
<feature type="domain" description="Peptidase S8/S53" evidence="8">
    <location>
        <begin position="113"/>
        <end position="216"/>
    </location>
</feature>
<evidence type="ECO:0000259" key="9">
    <source>
        <dbReference type="Pfam" id="PF17766"/>
    </source>
</evidence>
<keyword evidence="3" id="KW-0645">Protease</keyword>
<evidence type="ECO:0000256" key="2">
    <source>
        <dbReference type="ARBA" id="ARBA00011073"/>
    </source>
</evidence>
<dbReference type="InterPro" id="IPR045051">
    <property type="entry name" value="SBT"/>
</dbReference>
<dbReference type="EMBL" id="JAAARO010000013">
    <property type="protein sequence ID" value="KAF5737468.1"/>
    <property type="molecule type" value="Genomic_DNA"/>
</dbReference>
<evidence type="ECO:0000256" key="7">
    <source>
        <dbReference type="PROSITE-ProRule" id="PRU01240"/>
    </source>
</evidence>
<keyword evidence="6" id="KW-0720">Serine protease</keyword>
<keyword evidence="5" id="KW-0378">Hydrolase</keyword>
<feature type="domain" description="Subtilisin-like protease fibronectin type-III" evidence="9">
    <location>
        <begin position="277"/>
        <end position="376"/>
    </location>
</feature>
<sequence length="379" mass="41234">MYPLIDGVRASNKSGDSYRNASACDYGTLAMDKVKGKIVFCLENRRQDSIIQELGGAGMILVPELMQDLAFIPLIPGTSVSFEDGKKIYQYINSTKNPQALIYKTRTVKMTAPFVASFSSRGPQQLSRNILKPDIAAPGLNILAAYSKLTTITGQPTDNRYSLFSIMSGTSMACPHAAAYVKSFHPDWSPSAIKSALMTTATPMRIKGEDAELGSGSGQINPLGAVHPGLVYDNNMSSYIRFLCKEGYNSTTIGLLLGGKKKYDCSSFKPAQGTDGLNYPSMHVQLQSPNSSISAVFYRTVTHVGYGNSVYKAIVTSPKGLSVKVVPDTLVFHGLHQQQSFKVIVKGDQVRDKVLVLSALLEWNDSKHSVKSPIVIYRP</sequence>
<protein>
    <submittedName>
        <fullName evidence="10">Subtilase family protein</fullName>
    </submittedName>
</protein>
<dbReference type="Gene3D" id="3.40.50.200">
    <property type="entry name" value="Peptidase S8/S53 domain"/>
    <property type="match status" value="1"/>
</dbReference>
<dbReference type="InterPro" id="IPR036852">
    <property type="entry name" value="Peptidase_S8/S53_dom_sf"/>
</dbReference>
<dbReference type="Pfam" id="PF17766">
    <property type="entry name" value="fn3_6"/>
    <property type="match status" value="1"/>
</dbReference>
<dbReference type="Proteomes" id="UP000593562">
    <property type="component" value="Unassembled WGS sequence"/>
</dbReference>
<evidence type="ECO:0000259" key="8">
    <source>
        <dbReference type="Pfam" id="PF00082"/>
    </source>
</evidence>
<evidence type="ECO:0000256" key="3">
    <source>
        <dbReference type="ARBA" id="ARBA00022670"/>
    </source>
</evidence>
<evidence type="ECO:0000256" key="4">
    <source>
        <dbReference type="ARBA" id="ARBA00022729"/>
    </source>
</evidence>
<reference evidence="10 11" key="1">
    <citation type="journal article" date="2020" name="Nat. Commun.">
        <title>Genome of Tripterygium wilfordii and identification of cytochrome P450 involved in triptolide biosynthesis.</title>
        <authorList>
            <person name="Tu L."/>
            <person name="Su P."/>
            <person name="Zhang Z."/>
            <person name="Gao L."/>
            <person name="Wang J."/>
            <person name="Hu T."/>
            <person name="Zhou J."/>
            <person name="Zhang Y."/>
            <person name="Zhao Y."/>
            <person name="Liu Y."/>
            <person name="Song Y."/>
            <person name="Tong Y."/>
            <person name="Lu Y."/>
            <person name="Yang J."/>
            <person name="Xu C."/>
            <person name="Jia M."/>
            <person name="Peters R.J."/>
            <person name="Huang L."/>
            <person name="Gao W."/>
        </authorList>
    </citation>
    <scope>NUCLEOTIDE SEQUENCE [LARGE SCALE GENOMIC DNA]</scope>
    <source>
        <strain evidence="11">cv. XIE 37</strain>
        <tissue evidence="10">Leaf</tissue>
    </source>
</reference>
<evidence type="ECO:0000313" key="10">
    <source>
        <dbReference type="EMBL" id="KAF5737468.1"/>
    </source>
</evidence>